<organism evidence="1 2">
    <name type="scientific">Arthrobacter stackebrandtii</name>
    <dbReference type="NCBI Taxonomy" id="272161"/>
    <lineage>
        <taxon>Bacteria</taxon>
        <taxon>Bacillati</taxon>
        <taxon>Actinomycetota</taxon>
        <taxon>Actinomycetes</taxon>
        <taxon>Micrococcales</taxon>
        <taxon>Micrococcaceae</taxon>
        <taxon>Arthrobacter</taxon>
    </lineage>
</organism>
<protein>
    <submittedName>
        <fullName evidence="1">Uncharacterized protein</fullName>
    </submittedName>
</protein>
<proteinExistence type="predicted"/>
<sequence>MPEARPDYLADLSVLRQRATEFLKPSTPHWMLPLDR</sequence>
<reference evidence="1 2" key="1">
    <citation type="submission" date="2021-03" db="EMBL/GenBank/DDBJ databases">
        <title>Sequencing the genomes of 1000 actinobacteria strains.</title>
        <authorList>
            <person name="Klenk H.-P."/>
        </authorList>
    </citation>
    <scope>NUCLEOTIDE SEQUENCE [LARGE SCALE GENOMIC DNA]</scope>
    <source>
        <strain evidence="1 2">DSM 16005</strain>
    </source>
</reference>
<dbReference type="Proteomes" id="UP000711614">
    <property type="component" value="Unassembled WGS sequence"/>
</dbReference>
<name>A0ABS4YV40_9MICC</name>
<evidence type="ECO:0000313" key="2">
    <source>
        <dbReference type="Proteomes" id="UP000711614"/>
    </source>
</evidence>
<accession>A0ABS4YV40</accession>
<dbReference type="EMBL" id="JAGIOI010000001">
    <property type="protein sequence ID" value="MBP2412667.1"/>
    <property type="molecule type" value="Genomic_DNA"/>
</dbReference>
<comment type="caution">
    <text evidence="1">The sequence shown here is derived from an EMBL/GenBank/DDBJ whole genome shotgun (WGS) entry which is preliminary data.</text>
</comment>
<evidence type="ECO:0000313" key="1">
    <source>
        <dbReference type="EMBL" id="MBP2412667.1"/>
    </source>
</evidence>
<gene>
    <name evidence="1" type="ORF">JOF48_001466</name>
</gene>
<keyword evidence="2" id="KW-1185">Reference proteome</keyword>